<dbReference type="RefSeq" id="WP_125942891.1">
    <property type="nucleotide sequence ID" value="NZ_PXZH01000001.1"/>
</dbReference>
<dbReference type="EMBL" id="PXZH01000001">
    <property type="protein sequence ID" value="RST90278.1"/>
    <property type="molecule type" value="Genomic_DNA"/>
</dbReference>
<keyword evidence="2" id="KW-1185">Reference proteome</keyword>
<dbReference type="Proteomes" id="UP000277864">
    <property type="component" value="Unassembled WGS sequence"/>
</dbReference>
<organism evidence="1 2">
    <name type="scientific">Vagococcus humatus</name>
    <dbReference type="NCBI Taxonomy" id="1889241"/>
    <lineage>
        <taxon>Bacteria</taxon>
        <taxon>Bacillati</taxon>
        <taxon>Bacillota</taxon>
        <taxon>Bacilli</taxon>
        <taxon>Lactobacillales</taxon>
        <taxon>Enterococcaceae</taxon>
        <taxon>Vagococcus</taxon>
    </lineage>
</organism>
<proteinExistence type="predicted"/>
<evidence type="ECO:0000313" key="2">
    <source>
        <dbReference type="Proteomes" id="UP000277864"/>
    </source>
</evidence>
<sequence length="242" mass="27801">MDITYFQASVSVRVKENLTQNQFGKAIGQLINVVFSNSEEWTRFHESRERKGYTFSTLTNEKIANGYFKADKGDVCQFYIFSGNQDFMNLLENCLFESDQLKVLDIIIDHKTWKGAVPTIQVKNPLLLKDDSSGQREIYFLRPTDSKEKKEEFLRYLNQFIKADFEYITGERLPENFTYILDIKQPKIGHYEENGIKLIGTKGHFLVDTSILGKLITQHLMTHGMGIKSSYLGAGSIILKGD</sequence>
<evidence type="ECO:0000313" key="1">
    <source>
        <dbReference type="EMBL" id="RST90278.1"/>
    </source>
</evidence>
<name>A0A429Z9C0_9ENTE</name>
<dbReference type="Gene3D" id="3.30.70.1900">
    <property type="match status" value="1"/>
</dbReference>
<reference evidence="1 2" key="1">
    <citation type="submission" date="2018-03" db="EMBL/GenBank/DDBJ databases">
        <authorList>
            <person name="Gulvik C.A."/>
        </authorList>
    </citation>
    <scope>NUCLEOTIDE SEQUENCE [LARGE SCALE GENOMIC DNA]</scope>
    <source>
        <strain evidence="1 2">JCM 31581</strain>
    </source>
</reference>
<accession>A0A429Z9C0</accession>
<gene>
    <name evidence="1" type="ORF">C7P63_04170</name>
</gene>
<dbReference type="AlphaFoldDB" id="A0A429Z9C0"/>
<protein>
    <submittedName>
        <fullName evidence="1">Uncharacterized protein</fullName>
    </submittedName>
</protein>
<comment type="caution">
    <text evidence="1">The sequence shown here is derived from an EMBL/GenBank/DDBJ whole genome shotgun (WGS) entry which is preliminary data.</text>
</comment>